<dbReference type="InterPro" id="IPR002104">
    <property type="entry name" value="Integrase_catalytic"/>
</dbReference>
<evidence type="ECO:0000256" key="3">
    <source>
        <dbReference type="ARBA" id="ARBA00023125"/>
    </source>
</evidence>
<name>A0ABS2DVW7_9BACT</name>
<evidence type="ECO:0000313" key="8">
    <source>
        <dbReference type="EMBL" id="MBM6733630.1"/>
    </source>
</evidence>
<accession>A0ABS2DVW7</accession>
<dbReference type="Proteomes" id="UP000766986">
    <property type="component" value="Unassembled WGS sequence"/>
</dbReference>
<keyword evidence="4" id="KW-0233">DNA recombination</keyword>
<feature type="domain" description="Core-binding (CB)" evidence="7">
    <location>
        <begin position="1"/>
        <end position="89"/>
    </location>
</feature>
<dbReference type="Gene3D" id="1.10.443.10">
    <property type="entry name" value="Intergrase catalytic core"/>
    <property type="match status" value="1"/>
</dbReference>
<protein>
    <submittedName>
        <fullName evidence="8">Site-specific integrase</fullName>
    </submittedName>
</protein>
<dbReference type="InterPro" id="IPR050090">
    <property type="entry name" value="Tyrosine_recombinase_XerCD"/>
</dbReference>
<evidence type="ECO:0000256" key="4">
    <source>
        <dbReference type="ARBA" id="ARBA00023172"/>
    </source>
</evidence>
<dbReference type="InterPro" id="IPR044068">
    <property type="entry name" value="CB"/>
</dbReference>
<dbReference type="PROSITE" id="PS51900">
    <property type="entry name" value="CB"/>
    <property type="match status" value="1"/>
</dbReference>
<dbReference type="InterPro" id="IPR010998">
    <property type="entry name" value="Integrase_recombinase_N"/>
</dbReference>
<comment type="similarity">
    <text evidence="1">Belongs to the 'phage' integrase family.</text>
</comment>
<evidence type="ECO:0000256" key="5">
    <source>
        <dbReference type="PROSITE-ProRule" id="PRU01248"/>
    </source>
</evidence>
<reference evidence="8 9" key="1">
    <citation type="journal article" date="2021" name="Sci. Rep.">
        <title>The distribution of antibiotic resistance genes in chicken gut microbiota commensals.</title>
        <authorList>
            <person name="Juricova H."/>
            <person name="Matiasovicova J."/>
            <person name="Kubasova T."/>
            <person name="Cejkova D."/>
            <person name="Rychlik I."/>
        </authorList>
    </citation>
    <scope>NUCLEOTIDE SEQUENCE [LARGE SCALE GENOMIC DNA]</scope>
    <source>
        <strain evidence="8 9">An772</strain>
    </source>
</reference>
<dbReference type="Gene3D" id="1.10.150.130">
    <property type="match status" value="1"/>
</dbReference>
<dbReference type="Pfam" id="PF00589">
    <property type="entry name" value="Phage_integrase"/>
    <property type="match status" value="1"/>
</dbReference>
<dbReference type="Pfam" id="PF13102">
    <property type="entry name" value="Phage_int_SAM_5"/>
    <property type="match status" value="1"/>
</dbReference>
<dbReference type="PANTHER" id="PTHR30349">
    <property type="entry name" value="PHAGE INTEGRASE-RELATED"/>
    <property type="match status" value="1"/>
</dbReference>
<dbReference type="PROSITE" id="PS51898">
    <property type="entry name" value="TYR_RECOMBINASE"/>
    <property type="match status" value="1"/>
</dbReference>
<dbReference type="RefSeq" id="WP_205094082.1">
    <property type="nucleotide sequence ID" value="NZ_JACLYZ010000001.1"/>
</dbReference>
<evidence type="ECO:0000256" key="1">
    <source>
        <dbReference type="ARBA" id="ARBA00008857"/>
    </source>
</evidence>
<proteinExistence type="inferred from homology"/>
<comment type="caution">
    <text evidence="8">The sequence shown here is derived from an EMBL/GenBank/DDBJ whole genome shotgun (WGS) entry which is preliminary data.</text>
</comment>
<dbReference type="InterPro" id="IPR025269">
    <property type="entry name" value="SAM-like_dom"/>
</dbReference>
<dbReference type="SUPFAM" id="SSF56349">
    <property type="entry name" value="DNA breaking-rejoining enzymes"/>
    <property type="match status" value="1"/>
</dbReference>
<dbReference type="InterPro" id="IPR013762">
    <property type="entry name" value="Integrase-like_cat_sf"/>
</dbReference>
<feature type="domain" description="Tyr recombinase" evidence="6">
    <location>
        <begin position="110"/>
        <end position="295"/>
    </location>
</feature>
<dbReference type="InterPro" id="IPR011010">
    <property type="entry name" value="DNA_brk_join_enz"/>
</dbReference>
<evidence type="ECO:0000256" key="2">
    <source>
        <dbReference type="ARBA" id="ARBA00022908"/>
    </source>
</evidence>
<keyword evidence="3 5" id="KW-0238">DNA-binding</keyword>
<evidence type="ECO:0000259" key="7">
    <source>
        <dbReference type="PROSITE" id="PS51900"/>
    </source>
</evidence>
<evidence type="ECO:0000313" key="9">
    <source>
        <dbReference type="Proteomes" id="UP000766986"/>
    </source>
</evidence>
<keyword evidence="9" id="KW-1185">Reference proteome</keyword>
<dbReference type="EMBL" id="JACLYZ010000001">
    <property type="protein sequence ID" value="MBM6733630.1"/>
    <property type="molecule type" value="Genomic_DNA"/>
</dbReference>
<gene>
    <name evidence="8" type="ORF">H7U35_00090</name>
</gene>
<organism evidence="8 9">
    <name type="scientific">Mediterranea massiliensis</name>
    <dbReference type="NCBI Taxonomy" id="1841865"/>
    <lineage>
        <taxon>Bacteria</taxon>
        <taxon>Pseudomonadati</taxon>
        <taxon>Bacteroidota</taxon>
        <taxon>Bacteroidia</taxon>
        <taxon>Bacteroidales</taxon>
        <taxon>Bacteroidaceae</taxon>
        <taxon>Mediterranea</taxon>
    </lineage>
</organism>
<evidence type="ECO:0000259" key="6">
    <source>
        <dbReference type="PROSITE" id="PS51898"/>
    </source>
</evidence>
<dbReference type="PANTHER" id="PTHR30349:SF64">
    <property type="entry name" value="PROPHAGE INTEGRASE INTD-RELATED"/>
    <property type="match status" value="1"/>
</dbReference>
<keyword evidence="2" id="KW-0229">DNA integration</keyword>
<sequence>MRHPNNDFMVYLSAVASRLHSMERLGTAHVYRSTFNRVNDFVGGKPLAFEDITPTWLQAFQNYLLKRMLHWNTISTYMRMLRAVYYRAVDEGRAPFRPRLFKGVYTGTRVTVKRALDEQVLCRLQKPLPTPGRLEQTRQLFMLLFMLRGIPFVDIAYMRRCDLHGDLLTYRRRKTGAWLTVRVEPEAMRLIEKLKSRNPDSPYLFPFVQSAGAEGYRQYTNALRHFNHQLKLLAAQLQHPVHLSSYAARHSWATLANYHNFQPELISNAMGHSSVKVTETYFKRHADERIHEMNRNLLSYLLA</sequence>